<keyword evidence="3" id="KW-0378">Hydrolase</keyword>
<evidence type="ECO:0000256" key="4">
    <source>
        <dbReference type="ARBA" id="ARBA00022807"/>
    </source>
</evidence>
<keyword evidence="4" id="KW-0788">Thiol protease</keyword>
<protein>
    <recommendedName>
        <fullName evidence="5">Peptidase C1A papain C-terminal domain-containing protein</fullName>
    </recommendedName>
</protein>
<dbReference type="PANTHER" id="PTHR12411">
    <property type="entry name" value="CYSTEINE PROTEASE FAMILY C1-RELATED"/>
    <property type="match status" value="1"/>
</dbReference>
<evidence type="ECO:0000256" key="3">
    <source>
        <dbReference type="ARBA" id="ARBA00022801"/>
    </source>
</evidence>
<dbReference type="SMART" id="SM00645">
    <property type="entry name" value="Pept_C1"/>
    <property type="match status" value="1"/>
</dbReference>
<dbReference type="GO" id="GO:0006508">
    <property type="term" value="P:proteolysis"/>
    <property type="evidence" value="ECO:0007669"/>
    <property type="project" value="UniProtKB-KW"/>
</dbReference>
<proteinExistence type="inferred from homology"/>
<dbReference type="InterPro" id="IPR038765">
    <property type="entry name" value="Papain-like_cys_pep_sf"/>
</dbReference>
<keyword evidence="2" id="KW-0645">Protease</keyword>
<dbReference type="Proteomes" id="UP000836841">
    <property type="component" value="Chromosome 4"/>
</dbReference>
<dbReference type="InterPro" id="IPR013128">
    <property type="entry name" value="Peptidase_C1A"/>
</dbReference>
<reference evidence="6 7" key="1">
    <citation type="submission" date="2022-03" db="EMBL/GenBank/DDBJ databases">
        <authorList>
            <person name="Nunn A."/>
            <person name="Chopra R."/>
            <person name="Nunn A."/>
            <person name="Contreras Garrido A."/>
        </authorList>
    </citation>
    <scope>NUCLEOTIDE SEQUENCE [LARGE SCALE GENOMIC DNA]</scope>
</reference>
<dbReference type="GO" id="GO:0008234">
    <property type="term" value="F:cysteine-type peptidase activity"/>
    <property type="evidence" value="ECO:0007669"/>
    <property type="project" value="UniProtKB-KW"/>
</dbReference>
<name>A0AAU9S5S3_THLAR</name>
<comment type="similarity">
    <text evidence="1">Belongs to the peptidase C1 family.</text>
</comment>
<dbReference type="InterPro" id="IPR000668">
    <property type="entry name" value="Peptidase_C1A_C"/>
</dbReference>
<dbReference type="EMBL" id="OU466860">
    <property type="protein sequence ID" value="CAH2058862.1"/>
    <property type="molecule type" value="Genomic_DNA"/>
</dbReference>
<feature type="domain" description="Peptidase C1A papain C-terminal" evidence="5">
    <location>
        <begin position="96"/>
        <end position="318"/>
    </location>
</feature>
<keyword evidence="7" id="KW-1185">Reference proteome</keyword>
<dbReference type="Pfam" id="PF00112">
    <property type="entry name" value="Peptidase_C1"/>
    <property type="match status" value="1"/>
</dbReference>
<evidence type="ECO:0000256" key="1">
    <source>
        <dbReference type="ARBA" id="ARBA00008455"/>
    </source>
</evidence>
<evidence type="ECO:0000259" key="5">
    <source>
        <dbReference type="SMART" id="SM00645"/>
    </source>
</evidence>
<evidence type="ECO:0000313" key="6">
    <source>
        <dbReference type="EMBL" id="CAH2058862.1"/>
    </source>
</evidence>
<evidence type="ECO:0000256" key="2">
    <source>
        <dbReference type="ARBA" id="ARBA00022670"/>
    </source>
</evidence>
<accession>A0AAU9S5S3</accession>
<evidence type="ECO:0000313" key="7">
    <source>
        <dbReference type="Proteomes" id="UP000836841"/>
    </source>
</evidence>
<dbReference type="SUPFAM" id="SSF54001">
    <property type="entry name" value="Cysteine proteinases"/>
    <property type="match status" value="1"/>
</dbReference>
<gene>
    <name evidence="6" type="ORF">TAV2_LOCUS12348</name>
</gene>
<organism evidence="6 7">
    <name type="scientific">Thlaspi arvense</name>
    <name type="common">Field penny-cress</name>
    <dbReference type="NCBI Taxonomy" id="13288"/>
    <lineage>
        <taxon>Eukaryota</taxon>
        <taxon>Viridiplantae</taxon>
        <taxon>Streptophyta</taxon>
        <taxon>Embryophyta</taxon>
        <taxon>Tracheophyta</taxon>
        <taxon>Spermatophyta</taxon>
        <taxon>Magnoliopsida</taxon>
        <taxon>eudicotyledons</taxon>
        <taxon>Gunneridae</taxon>
        <taxon>Pentapetalae</taxon>
        <taxon>rosids</taxon>
        <taxon>malvids</taxon>
        <taxon>Brassicales</taxon>
        <taxon>Brassicaceae</taxon>
        <taxon>Thlaspideae</taxon>
        <taxon>Thlaspi</taxon>
    </lineage>
</organism>
<sequence>MVGEEKNPKSQPAKPAKVLIDIPNEHLNALNEIIKLVDPEIQPLVADVLHMVPKEILIAMINSQPDSKIRITECINATGGTTRCVRYASWTKRKLIPDFLKGVKWQACMGQLRDQEAHDVCWAIVVSELVRALRQIEGLDTDSNIEYSPQDLIDFVDIEKRRVENKKGHYCYTSNLTKGFEYVKRKGILREEDRPFTGCSQDVPPARTASSQLGYIKDYVRLKTIDEALLHLKKHPIGAAMPIFLPEYKEIGDNGELIYRGPVSQNSKFHSMHAVSLMEVGEENGESYVLARTSHGKNFGDGGYIKISLDVVFVYIPTPGEIVNSDAMKYFSKPGSLLSRFSYPLLLTKDEELQKKIDQDKEASCDRMDQDKQFHATEWSFEWSFEDWFDG</sequence>
<dbReference type="AlphaFoldDB" id="A0AAU9S5S3"/>
<dbReference type="CDD" id="cd02619">
    <property type="entry name" value="Peptidase_C1"/>
    <property type="match status" value="1"/>
</dbReference>
<dbReference type="Gene3D" id="3.90.70.10">
    <property type="entry name" value="Cysteine proteinases"/>
    <property type="match status" value="1"/>
</dbReference>